<evidence type="ECO:0000313" key="3">
    <source>
        <dbReference type="Proteomes" id="UP000026984"/>
    </source>
</evidence>
<reference evidence="2 3" key="1">
    <citation type="submission" date="2013-04" db="EMBL/GenBank/DDBJ databases">
        <title>Complete Genome Sequence of Cronobacter sakazakii Bacteriophage CR8.</title>
        <authorList>
            <person name="Kim Y."/>
            <person name="Shin H."/>
            <person name="Ryu S."/>
        </authorList>
    </citation>
    <scope>NUCLEOTIDE SEQUENCE [LARGE SCALE GENOMIC DNA]</scope>
</reference>
<dbReference type="PANTHER" id="PTHR47642:SF5">
    <property type="entry name" value="ATP-DEPENDENT DNA HELICASE"/>
    <property type="match status" value="1"/>
</dbReference>
<dbReference type="EMBL" id="KC954774">
    <property type="protein sequence ID" value="AIA64617.1"/>
    <property type="molecule type" value="Genomic_DNA"/>
</dbReference>
<keyword evidence="2" id="KW-0378">Hydrolase</keyword>
<proteinExistence type="predicted"/>
<keyword evidence="2" id="KW-0547">Nucleotide-binding</keyword>
<feature type="domain" description="DNA helicase Pif1-like DEAD-box helicase" evidence="1">
    <location>
        <begin position="17"/>
        <end position="188"/>
    </location>
</feature>
<dbReference type="InterPro" id="IPR027417">
    <property type="entry name" value="P-loop_NTPase"/>
</dbReference>
<name>A0A060ALX0_9CAUD</name>
<dbReference type="InterPro" id="IPR051055">
    <property type="entry name" value="PIF1_helicase"/>
</dbReference>
<dbReference type="Pfam" id="PF05970">
    <property type="entry name" value="PIF1"/>
    <property type="match status" value="1"/>
</dbReference>
<dbReference type="RefSeq" id="YP_009042324.1">
    <property type="nucleotide sequence ID" value="NC_024354.1"/>
</dbReference>
<dbReference type="GO" id="GO:0000723">
    <property type="term" value="P:telomere maintenance"/>
    <property type="evidence" value="ECO:0007669"/>
    <property type="project" value="InterPro"/>
</dbReference>
<evidence type="ECO:0000313" key="2">
    <source>
        <dbReference type="EMBL" id="AIA64617.1"/>
    </source>
</evidence>
<dbReference type="Gene3D" id="2.30.30.940">
    <property type="match status" value="1"/>
</dbReference>
<keyword evidence="2" id="KW-0347">Helicase</keyword>
<gene>
    <name evidence="2" type="ORF">CR8_087</name>
</gene>
<accession>A0A060ALX0</accession>
<dbReference type="InterPro" id="IPR010285">
    <property type="entry name" value="DNA_helicase_pif1-like_DEAD"/>
</dbReference>
<keyword evidence="2" id="KW-0067">ATP-binding</keyword>
<dbReference type="Gene3D" id="3.40.50.300">
    <property type="entry name" value="P-loop containing nucleotide triphosphate hydrolases"/>
    <property type="match status" value="1"/>
</dbReference>
<dbReference type="KEGG" id="vg:19686838"/>
<dbReference type="SUPFAM" id="SSF52540">
    <property type="entry name" value="P-loop containing nucleoside triphosphate hydrolases"/>
    <property type="match status" value="2"/>
</dbReference>
<dbReference type="GO" id="GO:0006281">
    <property type="term" value="P:DNA repair"/>
    <property type="evidence" value="ECO:0007669"/>
    <property type="project" value="InterPro"/>
</dbReference>
<protein>
    <submittedName>
        <fullName evidence="2">Putative helicase</fullName>
    </submittedName>
</protein>
<evidence type="ECO:0000259" key="1">
    <source>
        <dbReference type="Pfam" id="PF05970"/>
    </source>
</evidence>
<dbReference type="Proteomes" id="UP000026984">
    <property type="component" value="Segment"/>
</dbReference>
<keyword evidence="3" id="KW-1185">Reference proteome</keyword>
<dbReference type="CDD" id="cd18809">
    <property type="entry name" value="SF1_C_RecD"/>
    <property type="match status" value="1"/>
</dbReference>
<dbReference type="PANTHER" id="PTHR47642">
    <property type="entry name" value="ATP-DEPENDENT DNA HELICASE"/>
    <property type="match status" value="1"/>
</dbReference>
<organism evidence="2 3">
    <name type="scientific">Cronobacter phage CR8</name>
    <dbReference type="NCBI Taxonomy" id="1327934"/>
    <lineage>
        <taxon>Viruses</taxon>
        <taxon>Duplodnaviria</taxon>
        <taxon>Heunggongvirae</taxon>
        <taxon>Uroviricota</taxon>
        <taxon>Caudoviricetes</taxon>
        <taxon>Vequintavirinae</taxon>
        <taxon>Certrevirus</taxon>
        <taxon>Certrevirus CR8</taxon>
    </lineage>
</organism>
<sequence>MGKTVIGNEEAMRAIMAGDNVFITGPGGSGKSLMIATLREFFADSFLFVAPTGIAALNISGITAHKAFGLTFGVTTKEDYKAKSKKPAMLMASNALDAIVFDEISMIRSDKLREIDMKLRYHRKVNKPFGGLQVIMFGDGFQIKPVLKREETAMFRELHGNEIPFGSDIWNQLDFTNAYLPKVHRQSDPVFAQHLNNIRVGNNVGAAVDYFNQHCFGPALPGAVTLTTTNKLAEEINQREFEKIKAQPHVFEAKISGEFPERPVNEVLNLKEGLKVMIVVNDNDQKKKEPDYVNGTVGIIKKIAKTFVIVDIDGKPIHIGKYEWTNVTQVPEEKMVQVEKEIELEDGTKQTVKVMEKQTVLVDKEIGKYLQFPFKLGYAITGHKAQGLTLGKVNIDLGFGTFTPGQAYVMLSRATSTEGLRLMKRLRVKDIIVDQGVRKFYHETFPEIFGGEV</sequence>
<dbReference type="GO" id="GO:0003678">
    <property type="term" value="F:DNA helicase activity"/>
    <property type="evidence" value="ECO:0007669"/>
    <property type="project" value="InterPro"/>
</dbReference>
<dbReference type="GeneID" id="19686838"/>